<protein>
    <submittedName>
        <fullName evidence="1">Uncharacterized protein</fullName>
    </submittedName>
</protein>
<gene>
    <name evidence="1" type="ORF">L1987_30669</name>
</gene>
<comment type="caution">
    <text evidence="1">The sequence shown here is derived from an EMBL/GenBank/DDBJ whole genome shotgun (WGS) entry which is preliminary data.</text>
</comment>
<dbReference type="Proteomes" id="UP001056120">
    <property type="component" value="Linkage Group LG10"/>
</dbReference>
<evidence type="ECO:0000313" key="1">
    <source>
        <dbReference type="EMBL" id="KAI3802535.1"/>
    </source>
</evidence>
<dbReference type="EMBL" id="CM042027">
    <property type="protein sequence ID" value="KAI3802535.1"/>
    <property type="molecule type" value="Genomic_DNA"/>
</dbReference>
<sequence length="489" mass="52136">MGRPEFCSTLGTRVCEKLRNSSENMERSLNNSISGSKIGKYFKLQARKTCFTTELRAATATFLTMVYIITVNATILSDSGGTCTVSDCTPPPSNHTTAVAPPDCMFKPNKGYEQCVSKIKNDLIVATALSSMIGSFAMGVFANLSLALAPGMGPNAYLAYNLVGFHGSGSISYQTAMAIILVESCAFLVIVVFGLRAKVARFIPRSVRLASAAGIGLFIAFMGLQGNQGVGLVGPHPDTLVTLAGCTHKNAITGACTGGIMQSPTFWLGFVGFLVTCYGLMKDVKGSMISGILFITLISWIRHTPVTVFPDTPLGDARYKYFKKPPSTGTLYTMAELGGFTNEQGGFHGEYVAYMVDAGTSIVGSTIGVSPIATYIESSAGIREGGRTGLTALLVGLYFFLSKFFIPLFSSVPPWAIGPSLVIVGALMMKVIKDIDWNNIKGVPAFVTILLMPLTYSISNGIIGGIGMYLALGLYDYGVGLFKWLIKMK</sequence>
<accession>A0ACB9I594</accession>
<reference evidence="1 2" key="2">
    <citation type="journal article" date="2022" name="Mol. Ecol. Resour.">
        <title>The genomes of chicory, endive, great burdock and yacon provide insights into Asteraceae paleo-polyploidization history and plant inulin production.</title>
        <authorList>
            <person name="Fan W."/>
            <person name="Wang S."/>
            <person name="Wang H."/>
            <person name="Wang A."/>
            <person name="Jiang F."/>
            <person name="Liu H."/>
            <person name="Zhao H."/>
            <person name="Xu D."/>
            <person name="Zhang Y."/>
        </authorList>
    </citation>
    <scope>NUCLEOTIDE SEQUENCE [LARGE SCALE GENOMIC DNA]</scope>
    <source>
        <strain evidence="2">cv. Yunnan</strain>
        <tissue evidence="1">Leaves</tissue>
    </source>
</reference>
<reference evidence="2" key="1">
    <citation type="journal article" date="2022" name="Mol. Ecol. Resour.">
        <title>The genomes of chicory, endive, great burdock and yacon provide insights into Asteraceae palaeo-polyploidization history and plant inulin production.</title>
        <authorList>
            <person name="Fan W."/>
            <person name="Wang S."/>
            <person name="Wang H."/>
            <person name="Wang A."/>
            <person name="Jiang F."/>
            <person name="Liu H."/>
            <person name="Zhao H."/>
            <person name="Xu D."/>
            <person name="Zhang Y."/>
        </authorList>
    </citation>
    <scope>NUCLEOTIDE SEQUENCE [LARGE SCALE GENOMIC DNA]</scope>
    <source>
        <strain evidence="2">cv. Yunnan</strain>
    </source>
</reference>
<keyword evidence="2" id="KW-1185">Reference proteome</keyword>
<proteinExistence type="predicted"/>
<organism evidence="1 2">
    <name type="scientific">Smallanthus sonchifolius</name>
    <dbReference type="NCBI Taxonomy" id="185202"/>
    <lineage>
        <taxon>Eukaryota</taxon>
        <taxon>Viridiplantae</taxon>
        <taxon>Streptophyta</taxon>
        <taxon>Embryophyta</taxon>
        <taxon>Tracheophyta</taxon>
        <taxon>Spermatophyta</taxon>
        <taxon>Magnoliopsida</taxon>
        <taxon>eudicotyledons</taxon>
        <taxon>Gunneridae</taxon>
        <taxon>Pentapetalae</taxon>
        <taxon>asterids</taxon>
        <taxon>campanulids</taxon>
        <taxon>Asterales</taxon>
        <taxon>Asteraceae</taxon>
        <taxon>Asteroideae</taxon>
        <taxon>Heliantheae alliance</taxon>
        <taxon>Millerieae</taxon>
        <taxon>Smallanthus</taxon>
    </lineage>
</organism>
<name>A0ACB9I594_9ASTR</name>
<evidence type="ECO:0000313" key="2">
    <source>
        <dbReference type="Proteomes" id="UP001056120"/>
    </source>
</evidence>